<proteinExistence type="inferred from homology"/>
<evidence type="ECO:0000256" key="1">
    <source>
        <dbReference type="ARBA" id="ARBA00009034"/>
    </source>
</evidence>
<dbReference type="PRINTS" id="PR00276">
    <property type="entry name" value="INSULINFAMLY"/>
</dbReference>
<reference evidence="5" key="1">
    <citation type="submission" date="2023-01" db="EMBL/GenBank/DDBJ databases">
        <title>Genome assembly of the deep-sea coral Lophelia pertusa.</title>
        <authorList>
            <person name="Herrera S."/>
            <person name="Cordes E."/>
        </authorList>
    </citation>
    <scope>NUCLEOTIDE SEQUENCE</scope>
    <source>
        <strain evidence="5">USNM1676648</strain>
        <tissue evidence="5">Polyp</tissue>
    </source>
</reference>
<feature type="signal peptide" evidence="3">
    <location>
        <begin position="1"/>
        <end position="24"/>
    </location>
</feature>
<keyword evidence="3" id="KW-0732">Signal</keyword>
<dbReference type="SMART" id="SM00078">
    <property type="entry name" value="IlGF"/>
    <property type="match status" value="1"/>
</dbReference>
<keyword evidence="6" id="KW-1185">Reference proteome</keyword>
<dbReference type="Pfam" id="PF00049">
    <property type="entry name" value="Insulin"/>
    <property type="match status" value="1"/>
</dbReference>
<dbReference type="InterPro" id="IPR036438">
    <property type="entry name" value="Insulin-like_sf"/>
</dbReference>
<dbReference type="EMBL" id="MU827793">
    <property type="protein sequence ID" value="KAJ7330195.1"/>
    <property type="molecule type" value="Genomic_DNA"/>
</dbReference>
<feature type="domain" description="Insulin-like" evidence="4">
    <location>
        <begin position="40"/>
        <end position="112"/>
    </location>
</feature>
<dbReference type="GO" id="GO:0005576">
    <property type="term" value="C:extracellular region"/>
    <property type="evidence" value="ECO:0007669"/>
    <property type="project" value="InterPro"/>
</dbReference>
<comment type="caution">
    <text evidence="5">The sequence shown here is derived from an EMBL/GenBank/DDBJ whole genome shotgun (WGS) entry which is preliminary data.</text>
</comment>
<dbReference type="AlphaFoldDB" id="A0A9X0CFW4"/>
<gene>
    <name evidence="5" type="ORF">OS493_022716</name>
</gene>
<feature type="region of interest" description="Disordered" evidence="2">
    <location>
        <begin position="62"/>
        <end position="92"/>
    </location>
</feature>
<feature type="chain" id="PRO_5040789887" description="Insulin-like domain-containing protein" evidence="3">
    <location>
        <begin position="25"/>
        <end position="112"/>
    </location>
</feature>
<dbReference type="Gene3D" id="1.10.100.10">
    <property type="entry name" value="Insulin-like"/>
    <property type="match status" value="1"/>
</dbReference>
<evidence type="ECO:0000313" key="6">
    <source>
        <dbReference type="Proteomes" id="UP001163046"/>
    </source>
</evidence>
<evidence type="ECO:0000256" key="2">
    <source>
        <dbReference type="SAM" id="MobiDB-lite"/>
    </source>
</evidence>
<evidence type="ECO:0000259" key="4">
    <source>
        <dbReference type="SMART" id="SM00078"/>
    </source>
</evidence>
<comment type="similarity">
    <text evidence="1">Belongs to the insulin family.</text>
</comment>
<feature type="compositionally biased region" description="Polar residues" evidence="2">
    <location>
        <begin position="76"/>
        <end position="92"/>
    </location>
</feature>
<accession>A0A9X0CFW4</accession>
<sequence>MKNSCFWSTVALLAIVLCLETVTGTQLYKVNEVGNRPIHGHFCGNHIMEAYDSMCYSGKRKRRSSSMDEKEALSFLHSQTPRSANNRVSRSTDIVEECCTEGCHYEEISEYC</sequence>
<dbReference type="GO" id="GO:0005179">
    <property type="term" value="F:hormone activity"/>
    <property type="evidence" value="ECO:0007669"/>
    <property type="project" value="InterPro"/>
</dbReference>
<dbReference type="InterPro" id="IPR016179">
    <property type="entry name" value="Insulin-like"/>
</dbReference>
<evidence type="ECO:0000313" key="5">
    <source>
        <dbReference type="EMBL" id="KAJ7330195.1"/>
    </source>
</evidence>
<dbReference type="Proteomes" id="UP001163046">
    <property type="component" value="Unassembled WGS sequence"/>
</dbReference>
<dbReference type="OrthoDB" id="5966706at2759"/>
<dbReference type="InterPro" id="IPR022352">
    <property type="entry name" value="Ins/IGF/rlx"/>
</dbReference>
<evidence type="ECO:0000256" key="3">
    <source>
        <dbReference type="SAM" id="SignalP"/>
    </source>
</evidence>
<protein>
    <recommendedName>
        <fullName evidence="4">Insulin-like domain-containing protein</fullName>
    </recommendedName>
</protein>
<organism evidence="5 6">
    <name type="scientific">Desmophyllum pertusum</name>
    <dbReference type="NCBI Taxonomy" id="174260"/>
    <lineage>
        <taxon>Eukaryota</taxon>
        <taxon>Metazoa</taxon>
        <taxon>Cnidaria</taxon>
        <taxon>Anthozoa</taxon>
        <taxon>Hexacorallia</taxon>
        <taxon>Scleractinia</taxon>
        <taxon>Caryophylliina</taxon>
        <taxon>Caryophylliidae</taxon>
        <taxon>Desmophyllum</taxon>
    </lineage>
</organism>
<name>A0A9X0CFW4_9CNID</name>
<dbReference type="SUPFAM" id="SSF56994">
    <property type="entry name" value="Insulin-like"/>
    <property type="match status" value="1"/>
</dbReference>